<feature type="compositionally biased region" description="Low complexity" evidence="2">
    <location>
        <begin position="125"/>
        <end position="136"/>
    </location>
</feature>
<feature type="compositionally biased region" description="Low complexity" evidence="2">
    <location>
        <begin position="332"/>
        <end position="343"/>
    </location>
</feature>
<dbReference type="AlphaFoldDB" id="A0A7R9L0E0"/>
<feature type="non-terminal residue" evidence="4">
    <location>
        <position position="1"/>
    </location>
</feature>
<feature type="compositionally biased region" description="Low complexity" evidence="2">
    <location>
        <begin position="74"/>
        <end position="91"/>
    </location>
</feature>
<evidence type="ECO:0000313" key="5">
    <source>
        <dbReference type="Proteomes" id="UP000759131"/>
    </source>
</evidence>
<feature type="coiled-coil region" evidence="1">
    <location>
        <begin position="46"/>
        <end position="73"/>
    </location>
</feature>
<evidence type="ECO:0000256" key="1">
    <source>
        <dbReference type="SAM" id="Coils"/>
    </source>
</evidence>
<dbReference type="InterPro" id="IPR011330">
    <property type="entry name" value="Glyco_hydro/deAcase_b/a-brl"/>
</dbReference>
<reference evidence="4" key="1">
    <citation type="submission" date="2020-11" db="EMBL/GenBank/DDBJ databases">
        <authorList>
            <person name="Tran Van P."/>
        </authorList>
    </citation>
    <scope>NUCLEOTIDE SEQUENCE</scope>
</reference>
<feature type="region of interest" description="Disordered" evidence="2">
    <location>
        <begin position="399"/>
        <end position="427"/>
    </location>
</feature>
<feature type="region of interest" description="Disordered" evidence="2">
    <location>
        <begin position="74"/>
        <end position="95"/>
    </location>
</feature>
<feature type="region of interest" description="Disordered" evidence="2">
    <location>
        <begin position="1"/>
        <end position="35"/>
    </location>
</feature>
<dbReference type="InterPro" id="IPR002509">
    <property type="entry name" value="NODB_dom"/>
</dbReference>
<feature type="region of interest" description="Disordered" evidence="2">
    <location>
        <begin position="332"/>
        <end position="361"/>
    </location>
</feature>
<keyword evidence="1" id="KW-0175">Coiled coil</keyword>
<dbReference type="CDD" id="cd10975">
    <property type="entry name" value="CE4_CDA_like_2"/>
    <property type="match status" value="1"/>
</dbReference>
<dbReference type="Proteomes" id="UP000759131">
    <property type="component" value="Unassembled WGS sequence"/>
</dbReference>
<evidence type="ECO:0000313" key="4">
    <source>
        <dbReference type="EMBL" id="CAD7632604.1"/>
    </source>
</evidence>
<accession>A0A7R9L0E0</accession>
<feature type="region of interest" description="Disordered" evidence="2">
    <location>
        <begin position="125"/>
        <end position="169"/>
    </location>
</feature>
<feature type="compositionally biased region" description="Polar residues" evidence="2">
    <location>
        <begin position="1"/>
        <end position="13"/>
    </location>
</feature>
<dbReference type="GO" id="GO:0016810">
    <property type="term" value="F:hydrolase activity, acting on carbon-nitrogen (but not peptide) bonds"/>
    <property type="evidence" value="ECO:0007669"/>
    <property type="project" value="InterPro"/>
</dbReference>
<evidence type="ECO:0000259" key="3">
    <source>
        <dbReference type="Pfam" id="PF01522"/>
    </source>
</evidence>
<feature type="compositionally biased region" description="Polar residues" evidence="2">
    <location>
        <begin position="344"/>
        <end position="361"/>
    </location>
</feature>
<dbReference type="OrthoDB" id="504708at2759"/>
<gene>
    <name evidence="4" type="ORF">OSB1V03_LOCUS13006</name>
</gene>
<dbReference type="PANTHER" id="PTHR45985">
    <property type="match status" value="1"/>
</dbReference>
<proteinExistence type="predicted"/>
<protein>
    <recommendedName>
        <fullName evidence="3">NodB homology domain-containing protein</fullName>
    </recommendedName>
</protein>
<dbReference type="Pfam" id="PF01522">
    <property type="entry name" value="Polysacc_deac_1"/>
    <property type="match status" value="1"/>
</dbReference>
<feature type="compositionally biased region" description="Polar residues" evidence="2">
    <location>
        <begin position="401"/>
        <end position="421"/>
    </location>
</feature>
<dbReference type="SUPFAM" id="SSF88713">
    <property type="entry name" value="Glycoside hydrolase/deacetylase"/>
    <property type="match status" value="1"/>
</dbReference>
<evidence type="ECO:0000256" key="2">
    <source>
        <dbReference type="SAM" id="MobiDB-lite"/>
    </source>
</evidence>
<dbReference type="GO" id="GO:0005975">
    <property type="term" value="P:carbohydrate metabolic process"/>
    <property type="evidence" value="ECO:0007669"/>
    <property type="project" value="InterPro"/>
</dbReference>
<dbReference type="PANTHER" id="PTHR45985:SF12">
    <property type="entry name" value="CHITIN DEACETYLASE-LIKE 5, ISOFORM B"/>
    <property type="match status" value="1"/>
</dbReference>
<organism evidence="4">
    <name type="scientific">Medioppia subpectinata</name>
    <dbReference type="NCBI Taxonomy" id="1979941"/>
    <lineage>
        <taxon>Eukaryota</taxon>
        <taxon>Metazoa</taxon>
        <taxon>Ecdysozoa</taxon>
        <taxon>Arthropoda</taxon>
        <taxon>Chelicerata</taxon>
        <taxon>Arachnida</taxon>
        <taxon>Acari</taxon>
        <taxon>Acariformes</taxon>
        <taxon>Sarcoptiformes</taxon>
        <taxon>Oribatida</taxon>
        <taxon>Brachypylina</taxon>
        <taxon>Oppioidea</taxon>
        <taxon>Oppiidae</taxon>
        <taxon>Medioppia</taxon>
    </lineage>
</organism>
<dbReference type="EMBL" id="OC865832">
    <property type="protein sequence ID" value="CAD7632604.1"/>
    <property type="molecule type" value="Genomic_DNA"/>
</dbReference>
<feature type="compositionally biased region" description="Polar residues" evidence="2">
    <location>
        <begin position="147"/>
        <end position="164"/>
    </location>
</feature>
<sequence length="811" mass="90886">SDTESKNSQNLNTDSDGGLGGGRVGTGSDSSAGDSLYDYNVEEIRQQIKNNNNDQNENNLRNLQNSFDNLLLNANTNRNTNTNRNNNNNNNDNKEDFLDLQRSRSVLNPQERGFGQQLIGRSVSGVRVTSVTSSTSDGQSYREPAGSGNNPSAKQSDPPKNNRVTVDDLNGPNFDEAIAAIIDENGGIHLNDGPGSHLFALVASDSAGTADKVVNVYDKPVTNSELKQNQRRGLSRGDNQIIVVNRTHFNLPTSANNRGGNRFLPAPRTTHQTQYVPLSAPPPSIKPPVAAVPEQRSNARTSRQRIHIVVNNRTQVQEIPIDDPIDFQRIPAIQQTPAQQTPINRYSNPRTSGRSPVPNQNQYVAVTRPPVTTTTTTTTTTERPRRIVQHKPESTYVAINEGSSNSRRQSPANARTLSQRPSDYGPQPEIVSVRHETFPSRPPPVFRTPEPYSTAMACNQKSCRLPDCFCAGTDIPGNIPVSQMPQIILITFDDAINDINWHIYDEVFQPHRTNPNGCPIRATFYVSHEWTDYGQVQTLYSRGHEMASHSVTHSFGERFSKSQWHKEINGQREILHLYGGVNMEDIRGMRAPFLQGGGNKQFEMLYEANFTYDSTMPIFENSPPYWPFTLDFASNHECMIAPCPTKSFPGLWEIGMVMWQDLRGGRCSMGDACSNPSDENGVFEMIMKNFKRHYESNRAPFGLYYHSAWFNTDHHKRGFIRVIDELLKYKDVYFMTKWQAIQWFRNPRPAAELQKSSQWQCGPQMLANRPPACAQPTVCNLGSKSGSRFMKTCQPCPHTYPWVGNTGFAKS</sequence>
<feature type="domain" description="NodB homology" evidence="3">
    <location>
        <begin position="486"/>
        <end position="593"/>
    </location>
</feature>
<keyword evidence="5" id="KW-1185">Reference proteome</keyword>
<name>A0A7R9L0E0_9ACAR</name>
<dbReference type="Gene3D" id="3.20.20.370">
    <property type="entry name" value="Glycoside hydrolase/deacetylase"/>
    <property type="match status" value="1"/>
</dbReference>
<dbReference type="InterPro" id="IPR052740">
    <property type="entry name" value="CE4"/>
</dbReference>
<dbReference type="EMBL" id="CAJPIZ010011257">
    <property type="protein sequence ID" value="CAG2113034.1"/>
    <property type="molecule type" value="Genomic_DNA"/>
</dbReference>